<reference evidence="2 3" key="1">
    <citation type="submission" date="2019-03" db="EMBL/GenBank/DDBJ databases">
        <title>Genomic Encyclopedia of Archaeal and Bacterial Type Strains, Phase II (KMG-II): from individual species to whole genera.</title>
        <authorList>
            <person name="Goeker M."/>
        </authorList>
    </citation>
    <scope>NUCLEOTIDE SEQUENCE [LARGE SCALE GENOMIC DNA]</scope>
    <source>
        <strain evidence="2 3">DSM 28353</strain>
    </source>
</reference>
<keyword evidence="1" id="KW-0812">Transmembrane</keyword>
<keyword evidence="1" id="KW-0472">Membrane</keyword>
<protein>
    <recommendedName>
        <fullName evidence="4">LytTr DNA-binding domain-containing protein</fullName>
    </recommendedName>
</protein>
<comment type="caution">
    <text evidence="2">The sequence shown here is derived from an EMBL/GenBank/DDBJ whole genome shotgun (WGS) entry which is preliminary data.</text>
</comment>
<gene>
    <name evidence="2" type="ORF">CLV99_3982</name>
</gene>
<dbReference type="Proteomes" id="UP000295292">
    <property type="component" value="Unassembled WGS sequence"/>
</dbReference>
<dbReference type="EMBL" id="SNYV01000017">
    <property type="protein sequence ID" value="TDQ75377.1"/>
    <property type="molecule type" value="Genomic_DNA"/>
</dbReference>
<dbReference type="AlphaFoldDB" id="A0A4R6WDF8"/>
<organism evidence="2 3">
    <name type="scientific">Sphingobacterium yanglingense</name>
    <dbReference type="NCBI Taxonomy" id="1437280"/>
    <lineage>
        <taxon>Bacteria</taxon>
        <taxon>Pseudomonadati</taxon>
        <taxon>Bacteroidota</taxon>
        <taxon>Sphingobacteriia</taxon>
        <taxon>Sphingobacteriales</taxon>
        <taxon>Sphingobacteriaceae</taxon>
        <taxon>Sphingobacterium</taxon>
    </lineage>
</organism>
<accession>A0A4R6WDF8</accession>
<sequence length="298" mass="34937">MILHFMENGDDESPKFSDKEKRILRWVWAVIIAICMSLLGVKMGKGSRFFELVVFNWAYYFDLFFSWILVGCVMEYIYGMTAYLDVRQPWKDGYYGRMFIQMITAIVGGFLFMEAYDEVYERITNRQLVRMNYRLFQIPFSLIVPLVYSFFCCIESLKDAYFELLTKKEEEVIGGDKEEETIAEENPVIAIRDGEDIRLLDIPVKLIWHSEGINKIYYGVGEFYEDNHTLTVLYSCLDKKVYRKAGRNAVVHRDIISGTKPRPDKGVILELAEGYTQQIVVSKNDADDFLLWFKSKEK</sequence>
<feature type="transmembrane region" description="Helical" evidence="1">
    <location>
        <begin position="133"/>
        <end position="151"/>
    </location>
</feature>
<proteinExistence type="predicted"/>
<keyword evidence="3" id="KW-1185">Reference proteome</keyword>
<feature type="transmembrane region" description="Helical" evidence="1">
    <location>
        <begin position="53"/>
        <end position="78"/>
    </location>
</feature>
<evidence type="ECO:0000313" key="3">
    <source>
        <dbReference type="Proteomes" id="UP000295292"/>
    </source>
</evidence>
<keyword evidence="1" id="KW-1133">Transmembrane helix</keyword>
<evidence type="ECO:0000313" key="2">
    <source>
        <dbReference type="EMBL" id="TDQ75377.1"/>
    </source>
</evidence>
<feature type="transmembrane region" description="Helical" evidence="1">
    <location>
        <begin position="23"/>
        <end position="41"/>
    </location>
</feature>
<evidence type="ECO:0000256" key="1">
    <source>
        <dbReference type="SAM" id="Phobius"/>
    </source>
</evidence>
<feature type="transmembrane region" description="Helical" evidence="1">
    <location>
        <begin position="94"/>
        <end position="113"/>
    </location>
</feature>
<dbReference type="RefSeq" id="WP_133586139.1">
    <property type="nucleotide sequence ID" value="NZ_SNYV01000017.1"/>
</dbReference>
<dbReference type="OrthoDB" id="704230at2"/>
<evidence type="ECO:0008006" key="4">
    <source>
        <dbReference type="Google" id="ProtNLM"/>
    </source>
</evidence>
<name>A0A4R6WDF8_9SPHI</name>